<dbReference type="Pfam" id="PF01593">
    <property type="entry name" value="Amino_oxidase"/>
    <property type="match status" value="1"/>
</dbReference>
<evidence type="ECO:0000313" key="3">
    <source>
        <dbReference type="Proteomes" id="UP000295172"/>
    </source>
</evidence>
<evidence type="ECO:0000259" key="1">
    <source>
        <dbReference type="Pfam" id="PF01593"/>
    </source>
</evidence>
<dbReference type="Gene3D" id="1.20.1440.240">
    <property type="match status" value="1"/>
</dbReference>
<dbReference type="SUPFAM" id="SSF54373">
    <property type="entry name" value="FAD-linked reductases, C-terminal domain"/>
    <property type="match status" value="1"/>
</dbReference>
<dbReference type="Gene3D" id="3.50.50.60">
    <property type="entry name" value="FAD/NAD(P)-binding domain"/>
    <property type="match status" value="1"/>
</dbReference>
<dbReference type="PRINTS" id="PR00419">
    <property type="entry name" value="ADXRDTASE"/>
</dbReference>
<dbReference type="SUPFAM" id="SSF51905">
    <property type="entry name" value="FAD/NAD(P)-binding domain"/>
    <property type="match status" value="1"/>
</dbReference>
<protein>
    <submittedName>
        <fullName evidence="2">FAD-dependent oxidoreductase</fullName>
    </submittedName>
</protein>
<dbReference type="EMBL" id="SMKR01000022">
    <property type="protein sequence ID" value="TDD28371.1"/>
    <property type="molecule type" value="Genomic_DNA"/>
</dbReference>
<organism evidence="2 3">
    <name type="scientific">Kribbella turkmenica</name>
    <dbReference type="NCBI Taxonomy" id="2530375"/>
    <lineage>
        <taxon>Bacteria</taxon>
        <taxon>Bacillati</taxon>
        <taxon>Actinomycetota</taxon>
        <taxon>Actinomycetes</taxon>
        <taxon>Propionibacteriales</taxon>
        <taxon>Kribbellaceae</taxon>
        <taxon>Kribbella</taxon>
    </lineage>
</organism>
<name>A0A4R4XCD1_9ACTN</name>
<dbReference type="PANTHER" id="PTHR10742">
    <property type="entry name" value="FLAVIN MONOAMINE OXIDASE"/>
    <property type="match status" value="1"/>
</dbReference>
<dbReference type="Proteomes" id="UP000295172">
    <property type="component" value="Unassembled WGS sequence"/>
</dbReference>
<keyword evidence="3" id="KW-1185">Reference proteome</keyword>
<dbReference type="InterPro" id="IPR002937">
    <property type="entry name" value="Amino_oxidase"/>
</dbReference>
<dbReference type="PANTHER" id="PTHR10742:SF342">
    <property type="entry name" value="AMINE OXIDASE"/>
    <property type="match status" value="1"/>
</dbReference>
<dbReference type="GO" id="GO:0009063">
    <property type="term" value="P:amino acid catabolic process"/>
    <property type="evidence" value="ECO:0007669"/>
    <property type="project" value="TreeGrafter"/>
</dbReference>
<dbReference type="OrthoDB" id="8845488at2"/>
<gene>
    <name evidence="2" type="ORF">E1218_07575</name>
</gene>
<comment type="caution">
    <text evidence="2">The sequence shown here is derived from an EMBL/GenBank/DDBJ whole genome shotgun (WGS) entry which is preliminary data.</text>
</comment>
<feature type="domain" description="Amine oxidase" evidence="1">
    <location>
        <begin position="51"/>
        <end position="524"/>
    </location>
</feature>
<dbReference type="AlphaFoldDB" id="A0A4R4XCD1"/>
<dbReference type="InterPro" id="IPR036188">
    <property type="entry name" value="FAD/NAD-bd_sf"/>
</dbReference>
<reference evidence="2 3" key="1">
    <citation type="submission" date="2019-02" db="EMBL/GenBank/DDBJ databases">
        <title>Draft genome sequences of novel Actinobacteria.</title>
        <authorList>
            <person name="Sahin N."/>
            <person name="Ay H."/>
            <person name="Saygin H."/>
        </authorList>
    </citation>
    <scope>NUCLEOTIDE SEQUENCE [LARGE SCALE GENOMIC DNA]</scope>
    <source>
        <strain evidence="2 3">16K104</strain>
    </source>
</reference>
<proteinExistence type="predicted"/>
<dbReference type="InterPro" id="IPR050281">
    <property type="entry name" value="Flavin_monoamine_oxidase"/>
</dbReference>
<dbReference type="GO" id="GO:0001716">
    <property type="term" value="F:L-amino-acid oxidase activity"/>
    <property type="evidence" value="ECO:0007669"/>
    <property type="project" value="TreeGrafter"/>
</dbReference>
<sequence length="549" mass="60892">MMSQQEVRGGWEVSSGSRLAMDSLLRFPGSELARADVRGERKRVGIIGAGVAGLVAAYELEQAGHHVTIYERSSRVGGRIRTHAFSDGCIGELGAMRIPTNHACTLHYINKFGLATRTFVNRNPAGYYLLRGRKSRIGDWDAVAQRFNLPLKDRKDPIILFEHYMTTAMSKLLRRERRTRFSGRSSDLLAEYDCMSLRQYMENLGVAEETFQYVGHANGMLQYEHSSFLECLLDFFGLLRVDQVEIVGGMERLIGALNDQLRRRPLLNTVITGALVEEDGVVLTGSTREGPVRSKFDYVLCAAPAAPSARISFTPELPPGKMQALRGLSHASAAKTLVHTASRPWEFNDGIYGGGSFSDMPFQQCWYPSDNSRSYGLERSVSYTGDEDVRHAFAHAPNRWTALSMEKSRSAGVLTASYTWERNARRMAALTEGERTDEVLKSLEILHPGIGPVVDDVVHFSWDYEVSPGAGAFAYFAPGEHIRYFAHLNSAHPLRSPRIFFAGEHASLIHAWIQGSIESALRQVLAIMRAPSGSKVIAEADVVSSEMPA</sequence>
<evidence type="ECO:0000313" key="2">
    <source>
        <dbReference type="EMBL" id="TDD28371.1"/>
    </source>
</evidence>
<dbReference type="Gene3D" id="3.90.660.10">
    <property type="match status" value="1"/>
</dbReference>
<accession>A0A4R4XCD1</accession>